<evidence type="ECO:0000313" key="5">
    <source>
        <dbReference type="EMBL" id="GFR69390.1"/>
    </source>
</evidence>
<keyword evidence="2" id="KW-1133">Transmembrane helix</keyword>
<feature type="transmembrane region" description="Helical" evidence="2">
    <location>
        <begin position="169"/>
        <end position="190"/>
    </location>
</feature>
<dbReference type="InterPro" id="IPR010031">
    <property type="entry name" value="FAD_lactone_oxidase-like"/>
</dbReference>
<keyword evidence="2" id="KW-0472">Membrane</keyword>
<dbReference type="Pfam" id="PF01565">
    <property type="entry name" value="FAD_binding_4"/>
    <property type="match status" value="1"/>
</dbReference>
<name>A0AAV4F8U4_9GAST</name>
<dbReference type="InterPro" id="IPR016169">
    <property type="entry name" value="FAD-bd_PCMH_sub2"/>
</dbReference>
<protein>
    <submittedName>
        <fullName evidence="5">L-gulono-gamma-lactone oxidase</fullName>
    </submittedName>
</protein>
<evidence type="ECO:0000259" key="3">
    <source>
        <dbReference type="Pfam" id="PF01565"/>
    </source>
</evidence>
<sequence>MLEIRNVLYQPLLLYEYLNATILRYASEKGKKVKTVGCGHSPSDLACTTDFMISLARYNRVLKVVDLELMLSSGEVIKVSQTENAELLPVVCLSLGSVGVILSITFQCERAFNLHWKQHPDTLENVTRNLDSYVDGCDHFRMIWYPHTDSVVCYTVNRTKQAPDAKPSWFWDVLVGYHLLQIILWIRLVIFQHLLQINLCDHKFSGAEFQSLYPKWKEFCQAREKLDPNGMFLNTNLERVFGMKPSNSYIV</sequence>
<accession>A0AAV4F8U4</accession>
<feature type="transmembrane region" description="Helical" evidence="2">
    <location>
        <begin position="87"/>
        <end position="106"/>
    </location>
</feature>
<dbReference type="Gene3D" id="3.30.43.10">
    <property type="entry name" value="Uridine Diphospho-n-acetylenolpyruvylglucosamine Reductase, domain 2"/>
    <property type="match status" value="1"/>
</dbReference>
<dbReference type="InterPro" id="IPR016167">
    <property type="entry name" value="FAD-bd_PCMH_sub1"/>
</dbReference>
<dbReference type="SUPFAM" id="SSF56176">
    <property type="entry name" value="FAD-binding/transporter-associated domain-like"/>
    <property type="match status" value="1"/>
</dbReference>
<dbReference type="PANTHER" id="PTHR43762:SF8">
    <property type="entry name" value="L-GULONOLACTONE OXIDASE"/>
    <property type="match status" value="1"/>
</dbReference>
<dbReference type="InterPro" id="IPR006094">
    <property type="entry name" value="Oxid_FAD_bind_N"/>
</dbReference>
<feature type="domain" description="D-arabinono-1,4-lactone oxidase C-terminal" evidence="4">
    <location>
        <begin position="202"/>
        <end position="240"/>
    </location>
</feature>
<dbReference type="GO" id="GO:0003885">
    <property type="term" value="F:D-arabinono-1,4-lactone oxidase activity"/>
    <property type="evidence" value="ECO:0007669"/>
    <property type="project" value="InterPro"/>
</dbReference>
<dbReference type="EMBL" id="BMAT01004153">
    <property type="protein sequence ID" value="GFR69390.1"/>
    <property type="molecule type" value="Genomic_DNA"/>
</dbReference>
<dbReference type="GO" id="GO:0016020">
    <property type="term" value="C:membrane"/>
    <property type="evidence" value="ECO:0007669"/>
    <property type="project" value="InterPro"/>
</dbReference>
<evidence type="ECO:0000256" key="2">
    <source>
        <dbReference type="SAM" id="Phobius"/>
    </source>
</evidence>
<keyword evidence="1" id="KW-0560">Oxidoreductase</keyword>
<reference evidence="5 6" key="1">
    <citation type="journal article" date="2021" name="Elife">
        <title>Chloroplast acquisition without the gene transfer in kleptoplastic sea slugs, Plakobranchus ocellatus.</title>
        <authorList>
            <person name="Maeda T."/>
            <person name="Takahashi S."/>
            <person name="Yoshida T."/>
            <person name="Shimamura S."/>
            <person name="Takaki Y."/>
            <person name="Nagai Y."/>
            <person name="Toyoda A."/>
            <person name="Suzuki Y."/>
            <person name="Arimoto A."/>
            <person name="Ishii H."/>
            <person name="Satoh N."/>
            <person name="Nishiyama T."/>
            <person name="Hasebe M."/>
            <person name="Maruyama T."/>
            <person name="Minagawa J."/>
            <person name="Obokata J."/>
            <person name="Shigenobu S."/>
        </authorList>
    </citation>
    <scope>NUCLEOTIDE SEQUENCE [LARGE SCALE GENOMIC DNA]</scope>
</reference>
<dbReference type="InterPro" id="IPR016171">
    <property type="entry name" value="Vanillyl_alc_oxidase_C-sub2"/>
</dbReference>
<dbReference type="AlphaFoldDB" id="A0AAV4F8U4"/>
<gene>
    <name evidence="5" type="ORF">ElyMa_002048900</name>
</gene>
<feature type="domain" description="D-arabinono-1,4-lactone oxidase C-terminal" evidence="4">
    <location>
        <begin position="104"/>
        <end position="194"/>
    </location>
</feature>
<keyword evidence="6" id="KW-1185">Reference proteome</keyword>
<dbReference type="GO" id="GO:0050660">
    <property type="term" value="F:flavin adenine dinucleotide binding"/>
    <property type="evidence" value="ECO:0007669"/>
    <property type="project" value="InterPro"/>
</dbReference>
<dbReference type="Proteomes" id="UP000762676">
    <property type="component" value="Unassembled WGS sequence"/>
</dbReference>
<organism evidence="5 6">
    <name type="scientific">Elysia marginata</name>
    <dbReference type="NCBI Taxonomy" id="1093978"/>
    <lineage>
        <taxon>Eukaryota</taxon>
        <taxon>Metazoa</taxon>
        <taxon>Spiralia</taxon>
        <taxon>Lophotrochozoa</taxon>
        <taxon>Mollusca</taxon>
        <taxon>Gastropoda</taxon>
        <taxon>Heterobranchia</taxon>
        <taxon>Euthyneura</taxon>
        <taxon>Panpulmonata</taxon>
        <taxon>Sacoglossa</taxon>
        <taxon>Placobranchoidea</taxon>
        <taxon>Plakobranchidae</taxon>
        <taxon>Elysia</taxon>
    </lineage>
</organism>
<proteinExistence type="predicted"/>
<dbReference type="InterPro" id="IPR036318">
    <property type="entry name" value="FAD-bd_PCMH-like_sf"/>
</dbReference>
<evidence type="ECO:0000259" key="4">
    <source>
        <dbReference type="Pfam" id="PF04030"/>
    </source>
</evidence>
<dbReference type="Gene3D" id="1.10.45.10">
    <property type="entry name" value="Vanillyl-alcohol Oxidase, Chain A, domain 4"/>
    <property type="match status" value="1"/>
</dbReference>
<comment type="caution">
    <text evidence="5">The sequence shown here is derived from an EMBL/GenBank/DDBJ whole genome shotgun (WGS) entry which is preliminary data.</text>
</comment>
<keyword evidence="2" id="KW-0812">Transmembrane</keyword>
<dbReference type="Pfam" id="PF04030">
    <property type="entry name" value="ALO"/>
    <property type="match status" value="2"/>
</dbReference>
<evidence type="ECO:0000313" key="6">
    <source>
        <dbReference type="Proteomes" id="UP000762676"/>
    </source>
</evidence>
<dbReference type="Gene3D" id="3.30.465.10">
    <property type="match status" value="1"/>
</dbReference>
<dbReference type="PANTHER" id="PTHR43762">
    <property type="entry name" value="L-GULONOLACTONE OXIDASE"/>
    <property type="match status" value="1"/>
</dbReference>
<dbReference type="InterPro" id="IPR007173">
    <property type="entry name" value="ALO_C"/>
</dbReference>
<feature type="domain" description="FAD linked oxidase N-terminal" evidence="3">
    <location>
        <begin position="20"/>
        <end position="70"/>
    </location>
</feature>
<evidence type="ECO:0000256" key="1">
    <source>
        <dbReference type="ARBA" id="ARBA00023002"/>
    </source>
</evidence>